<dbReference type="RefSeq" id="WP_077686903.1">
    <property type="nucleotide sequence ID" value="NZ_CP019606.1"/>
</dbReference>
<dbReference type="InterPro" id="IPR023365">
    <property type="entry name" value="Sortase_dom-sf"/>
</dbReference>
<dbReference type="Gene3D" id="2.40.260.10">
    <property type="entry name" value="Sortase"/>
    <property type="match status" value="1"/>
</dbReference>
<dbReference type="CDD" id="cd05827">
    <property type="entry name" value="Sortase_C"/>
    <property type="match status" value="1"/>
</dbReference>
<sequence length="290" mass="31151">MACPWLNAGLALVGLVGVLVMLYPSVASWFAQYYQSLVIRDLSSSVREEPSSRLHSEISKAREYNDALTGGALLSPGSNVPEGSGTSTSALDYWSILDAGSGNMGRLRIDAIDVDLPIYHGTSDETLTKGVGHLEGTSLPVGGESQHSVLTAHRGLPSATLFDNLGELSVGDTFTIEVFGEVLTYQVIDTQTIEPEKTQALVPRYGKDLVTLVTCTPLGINSHRYLVTGERITPTPIEDVERAGQRPEIPGFPWWTVPMGAAVVAFVTVIVWSGFAKARRHSLSVARRAG</sequence>
<protein>
    <submittedName>
        <fullName evidence="4">Class C sortase</fullName>
    </submittedName>
</protein>
<keyword evidence="3" id="KW-1133">Transmembrane helix</keyword>
<keyword evidence="1" id="KW-0378">Hydrolase</keyword>
<dbReference type="NCBIfam" id="TIGR01076">
    <property type="entry name" value="sortase_fam"/>
    <property type="match status" value="1"/>
</dbReference>
<evidence type="ECO:0000256" key="2">
    <source>
        <dbReference type="PIRSR" id="PIRSR605754-1"/>
    </source>
</evidence>
<dbReference type="Pfam" id="PF04203">
    <property type="entry name" value="Sortase"/>
    <property type="match status" value="1"/>
</dbReference>
<keyword evidence="3" id="KW-0812">Transmembrane</keyword>
<dbReference type="Proteomes" id="UP000188145">
    <property type="component" value="Chromosome"/>
</dbReference>
<dbReference type="EMBL" id="CP019606">
    <property type="protein sequence ID" value="AQP48561.1"/>
    <property type="molecule type" value="Genomic_DNA"/>
</dbReference>
<dbReference type="AlphaFoldDB" id="A0A1Q2CR30"/>
<keyword evidence="3" id="KW-0472">Membrane</keyword>
<evidence type="ECO:0000256" key="1">
    <source>
        <dbReference type="ARBA" id="ARBA00022801"/>
    </source>
</evidence>
<feature type="active site" description="Proton donor/acceptor" evidence="2">
    <location>
        <position position="153"/>
    </location>
</feature>
<evidence type="ECO:0000313" key="5">
    <source>
        <dbReference type="Proteomes" id="UP000188145"/>
    </source>
</evidence>
<keyword evidence="5" id="KW-1185">Reference proteome</keyword>
<proteinExistence type="predicted"/>
<dbReference type="InterPro" id="IPR005754">
    <property type="entry name" value="Sortase"/>
</dbReference>
<dbReference type="OrthoDB" id="5242161at2"/>
<organism evidence="4 5">
    <name type="scientific">Tessaracoccus aquimaris</name>
    <dbReference type="NCBI Taxonomy" id="1332264"/>
    <lineage>
        <taxon>Bacteria</taxon>
        <taxon>Bacillati</taxon>
        <taxon>Actinomycetota</taxon>
        <taxon>Actinomycetes</taxon>
        <taxon>Propionibacteriales</taxon>
        <taxon>Propionibacteriaceae</taxon>
        <taxon>Tessaracoccus</taxon>
    </lineage>
</organism>
<dbReference type="KEGG" id="tes:BW730_14685"/>
<accession>A0A1Q2CR30</accession>
<feature type="active site" description="Acyl-thioester intermediate" evidence="2">
    <location>
        <position position="215"/>
    </location>
</feature>
<name>A0A1Q2CR30_9ACTN</name>
<dbReference type="SUPFAM" id="SSF63817">
    <property type="entry name" value="Sortase"/>
    <property type="match status" value="1"/>
</dbReference>
<dbReference type="NCBIfam" id="NF033745">
    <property type="entry name" value="class_C_sortase"/>
    <property type="match status" value="1"/>
</dbReference>
<reference evidence="5" key="1">
    <citation type="submission" date="2017-02" db="EMBL/GenBank/DDBJ databases">
        <title>Tessaracoccus aquaemaris sp. nov., isolated from the intestine of a Korean rockfish, Sebastes schlegelii, in a marine aquaculture pond.</title>
        <authorList>
            <person name="Tak E.J."/>
            <person name="Bae J.-W."/>
        </authorList>
    </citation>
    <scope>NUCLEOTIDE SEQUENCE [LARGE SCALE GENOMIC DNA]</scope>
    <source>
        <strain evidence="5">NSG39</strain>
    </source>
</reference>
<feature type="transmembrane region" description="Helical" evidence="3">
    <location>
        <begin position="252"/>
        <end position="275"/>
    </location>
</feature>
<evidence type="ECO:0000256" key="3">
    <source>
        <dbReference type="SAM" id="Phobius"/>
    </source>
</evidence>
<dbReference type="STRING" id="1332264.BW730_14685"/>
<evidence type="ECO:0000313" key="4">
    <source>
        <dbReference type="EMBL" id="AQP48561.1"/>
    </source>
</evidence>
<dbReference type="InterPro" id="IPR042002">
    <property type="entry name" value="Sortase_C"/>
</dbReference>
<dbReference type="GO" id="GO:0016787">
    <property type="term" value="F:hydrolase activity"/>
    <property type="evidence" value="ECO:0007669"/>
    <property type="project" value="UniProtKB-KW"/>
</dbReference>
<gene>
    <name evidence="4" type="ORF">BW730_14685</name>
</gene>